<sequence length="179" mass="19165">MLSVVIALVAIKLGTARPSDAVGGGSGNADPVRTAVSSTPPTEDPTSDEPTDDPTSDEPSDDPTTDEPSPTDTYIPFFYRSRGTSFYRCDDEDRLASTSGLPITWSIDNDSSTDLTVYWLDSRGYRSSQRSLDSGGSVNFNRVYTGSVFVFTTKDSSCSKVIRVSPGASYASTTIVDED</sequence>
<feature type="region of interest" description="Disordered" evidence="1">
    <location>
        <begin position="16"/>
        <end position="74"/>
    </location>
</feature>
<dbReference type="Proteomes" id="UP001354931">
    <property type="component" value="Unassembled WGS sequence"/>
</dbReference>
<protein>
    <recommendedName>
        <fullName evidence="4">Secreted protein</fullName>
    </recommendedName>
</protein>
<keyword evidence="3" id="KW-1185">Reference proteome</keyword>
<proteinExistence type="predicted"/>
<reference evidence="2 3" key="1">
    <citation type="submission" date="2022-10" db="EMBL/GenBank/DDBJ databases">
        <authorList>
            <person name="Xie J."/>
            <person name="Shen N."/>
        </authorList>
    </citation>
    <scope>NUCLEOTIDE SEQUENCE [LARGE SCALE GENOMIC DNA]</scope>
    <source>
        <strain evidence="2 3">YIM65594</strain>
    </source>
</reference>
<dbReference type="EMBL" id="JAOZYC010000066">
    <property type="protein sequence ID" value="MEB8337709.1"/>
    <property type="molecule type" value="Genomic_DNA"/>
</dbReference>
<evidence type="ECO:0000256" key="1">
    <source>
        <dbReference type="SAM" id="MobiDB-lite"/>
    </source>
</evidence>
<dbReference type="Gene3D" id="2.60.40.780">
    <property type="entry name" value="von Hippel-Lindau disease tumour suppressor, beta domain"/>
    <property type="match status" value="1"/>
</dbReference>
<dbReference type="InterPro" id="IPR037140">
    <property type="entry name" value="VHL_beta_dom_sf"/>
</dbReference>
<dbReference type="RefSeq" id="WP_326015379.1">
    <property type="nucleotide sequence ID" value="NZ_JAOZYC010000066.1"/>
</dbReference>
<name>A0ABU6F150_9ACTN</name>
<evidence type="ECO:0008006" key="4">
    <source>
        <dbReference type="Google" id="ProtNLM"/>
    </source>
</evidence>
<comment type="caution">
    <text evidence="2">The sequence shown here is derived from an EMBL/GenBank/DDBJ whole genome shotgun (WGS) entry which is preliminary data.</text>
</comment>
<accession>A0ABU6F150</accession>
<evidence type="ECO:0000313" key="3">
    <source>
        <dbReference type="Proteomes" id="UP001354931"/>
    </source>
</evidence>
<organism evidence="2 3">
    <name type="scientific">Streptomyces endophyticus</name>
    <dbReference type="NCBI Taxonomy" id="714166"/>
    <lineage>
        <taxon>Bacteria</taxon>
        <taxon>Bacillati</taxon>
        <taxon>Actinomycetota</taxon>
        <taxon>Actinomycetes</taxon>
        <taxon>Kitasatosporales</taxon>
        <taxon>Streptomycetaceae</taxon>
        <taxon>Streptomyces</taxon>
    </lineage>
</organism>
<feature type="compositionally biased region" description="Acidic residues" evidence="1">
    <location>
        <begin position="45"/>
        <end position="65"/>
    </location>
</feature>
<gene>
    <name evidence="2" type="ORF">OKJ99_09335</name>
</gene>
<evidence type="ECO:0000313" key="2">
    <source>
        <dbReference type="EMBL" id="MEB8337709.1"/>
    </source>
</evidence>